<evidence type="ECO:0000313" key="4">
    <source>
        <dbReference type="EMBL" id="KAK8884642.1"/>
    </source>
</evidence>
<dbReference type="PROSITE" id="PS00125">
    <property type="entry name" value="SER_THR_PHOSPHATASE"/>
    <property type="match status" value="1"/>
</dbReference>
<evidence type="ECO:0000256" key="1">
    <source>
        <dbReference type="RuleBase" id="RU004273"/>
    </source>
</evidence>
<feature type="domain" description="Serine/threonine specific protein phosphatases" evidence="3">
    <location>
        <begin position="134"/>
        <end position="139"/>
    </location>
</feature>
<comment type="catalytic activity">
    <reaction evidence="1">
        <text>O-phospho-L-threonyl-[protein] + H2O = L-threonyl-[protein] + phosphate</text>
        <dbReference type="Rhea" id="RHEA:47004"/>
        <dbReference type="Rhea" id="RHEA-COMP:11060"/>
        <dbReference type="Rhea" id="RHEA-COMP:11605"/>
        <dbReference type="ChEBI" id="CHEBI:15377"/>
        <dbReference type="ChEBI" id="CHEBI:30013"/>
        <dbReference type="ChEBI" id="CHEBI:43474"/>
        <dbReference type="ChEBI" id="CHEBI:61977"/>
        <dbReference type="EC" id="3.1.3.16"/>
    </reaction>
</comment>
<proteinExistence type="inferred from homology"/>
<dbReference type="PANTHER" id="PTHR11668">
    <property type="entry name" value="SERINE/THREONINE PROTEIN PHOSPHATASE"/>
    <property type="match status" value="1"/>
</dbReference>
<dbReference type="InterPro" id="IPR004843">
    <property type="entry name" value="Calcineurin-like_PHP"/>
</dbReference>
<dbReference type="InterPro" id="IPR029052">
    <property type="entry name" value="Metallo-depent_PP-like"/>
</dbReference>
<dbReference type="Gene3D" id="3.60.21.10">
    <property type="match status" value="1"/>
</dbReference>
<dbReference type="InterPro" id="IPR050341">
    <property type="entry name" value="PP1_catalytic_subunit"/>
</dbReference>
<dbReference type="PRINTS" id="PR00114">
    <property type="entry name" value="STPHPHTASE"/>
</dbReference>
<organism evidence="4 5">
    <name type="scientific">Tritrichomonas musculus</name>
    <dbReference type="NCBI Taxonomy" id="1915356"/>
    <lineage>
        <taxon>Eukaryota</taxon>
        <taxon>Metamonada</taxon>
        <taxon>Parabasalia</taxon>
        <taxon>Tritrichomonadida</taxon>
        <taxon>Tritrichomonadidae</taxon>
        <taxon>Tritrichomonas</taxon>
    </lineage>
</organism>
<accession>A0ABR2K2C9</accession>
<dbReference type="SUPFAM" id="SSF56300">
    <property type="entry name" value="Metallo-dependent phosphatases"/>
    <property type="match status" value="1"/>
</dbReference>
<keyword evidence="5" id="KW-1185">Reference proteome</keyword>
<evidence type="ECO:0000313" key="5">
    <source>
        <dbReference type="Proteomes" id="UP001470230"/>
    </source>
</evidence>
<sequence>MIDGLSTAKSIIGTYLQIYQNLNLEEAATQKTSLYLPQFSSEEIEALLREIQEIFSKEPVCLEINGPVNVIGDLHGHILDLFRDLQTIGLPTLGDNSCKFLFLGDLVDRGEFSLETITLVFSLKVAYPDNVYIIRGNHEFEFLNQRCGFIDDILKIYGQQCTLYSKFKTTFSYIPITALIEKTILCVHGGLGPNWFSLNQAKKIERPIEDFGEDLIDAMLWSDPSESIDFYEPSNRGTGFFFGEASVSDFLDSNSLKILIRAHECVNNGAQAMFNGKLITVFGASNYCGLISNSSAILSFNENGDYEIKQFPPLPYLKRESVTFQKLVDGKLISISQKKISNNQRGSPVLSKPGIPGISRNGRQGRVNPPSLKLPPLSGGGAFTPRGAHDFKVHRPMQPQTARGRNVRYPL</sequence>
<evidence type="ECO:0000259" key="3">
    <source>
        <dbReference type="PROSITE" id="PS00125"/>
    </source>
</evidence>
<evidence type="ECO:0000256" key="2">
    <source>
        <dbReference type="SAM" id="MobiDB-lite"/>
    </source>
</evidence>
<gene>
    <name evidence="4" type="ORF">M9Y10_043759</name>
</gene>
<keyword evidence="1" id="KW-0378">Hydrolase</keyword>
<feature type="region of interest" description="Disordered" evidence="2">
    <location>
        <begin position="343"/>
        <end position="379"/>
    </location>
</feature>
<dbReference type="EMBL" id="JAPFFF010000008">
    <property type="protein sequence ID" value="KAK8884642.1"/>
    <property type="molecule type" value="Genomic_DNA"/>
</dbReference>
<comment type="caution">
    <text evidence="4">The sequence shown here is derived from an EMBL/GenBank/DDBJ whole genome shotgun (WGS) entry which is preliminary data.</text>
</comment>
<dbReference type="SMART" id="SM00156">
    <property type="entry name" value="PP2Ac"/>
    <property type="match status" value="1"/>
</dbReference>
<dbReference type="InterPro" id="IPR006186">
    <property type="entry name" value="Ser/Thr-sp_prot-phosphatase"/>
</dbReference>
<dbReference type="PANTHER" id="PTHR11668:SF494">
    <property type="entry name" value="PROTEIN PHOSPHATASE, PUTATIVE-RELATED"/>
    <property type="match status" value="1"/>
</dbReference>
<comment type="similarity">
    <text evidence="1">Belongs to the PPP phosphatase family.</text>
</comment>
<dbReference type="Proteomes" id="UP001470230">
    <property type="component" value="Unassembled WGS sequence"/>
</dbReference>
<dbReference type="EC" id="3.1.3.16" evidence="1"/>
<reference evidence="4 5" key="1">
    <citation type="submission" date="2024-04" db="EMBL/GenBank/DDBJ databases">
        <title>Tritrichomonas musculus Genome.</title>
        <authorList>
            <person name="Alves-Ferreira E."/>
            <person name="Grigg M."/>
            <person name="Lorenzi H."/>
            <person name="Galac M."/>
        </authorList>
    </citation>
    <scope>NUCLEOTIDE SEQUENCE [LARGE SCALE GENOMIC DNA]</scope>
    <source>
        <strain evidence="4 5">EAF2021</strain>
    </source>
</reference>
<dbReference type="CDD" id="cd00144">
    <property type="entry name" value="MPP_PPP_family"/>
    <property type="match status" value="1"/>
</dbReference>
<protein>
    <recommendedName>
        <fullName evidence="1">Serine/threonine-protein phosphatase</fullName>
        <ecNumber evidence="1">3.1.3.16</ecNumber>
    </recommendedName>
</protein>
<name>A0ABR2K2C9_9EUKA</name>
<dbReference type="Pfam" id="PF00149">
    <property type="entry name" value="Metallophos"/>
    <property type="match status" value="1"/>
</dbReference>